<protein>
    <submittedName>
        <fullName evidence="1">Uncharacterized protein</fullName>
    </submittedName>
</protein>
<keyword evidence="2" id="KW-1185">Reference proteome</keyword>
<dbReference type="RefSeq" id="WP_157123801.1">
    <property type="nucleotide sequence ID" value="NZ_LT840185.1"/>
</dbReference>
<reference evidence="2" key="1">
    <citation type="submission" date="2017-04" db="EMBL/GenBank/DDBJ databases">
        <authorList>
            <person name="Varghese N."/>
            <person name="Submissions S."/>
        </authorList>
    </citation>
    <scope>NUCLEOTIDE SEQUENCE [LARGE SCALE GENOMIC DNA]</scope>
    <source>
        <strain evidence="2">Dd16</strain>
    </source>
</reference>
<dbReference type="AlphaFoldDB" id="A0A1X7GRY4"/>
<dbReference type="Proteomes" id="UP000192934">
    <property type="component" value="Chromosome I"/>
</dbReference>
<dbReference type="EMBL" id="LT840185">
    <property type="protein sequence ID" value="SMF73687.1"/>
    <property type="molecule type" value="Genomic_DNA"/>
</dbReference>
<proteinExistence type="predicted"/>
<gene>
    <name evidence="1" type="ORF">SAMN06295910_2165</name>
</gene>
<evidence type="ECO:0000313" key="2">
    <source>
        <dbReference type="Proteomes" id="UP000192934"/>
    </source>
</evidence>
<organism evidence="1 2">
    <name type="scientific">Allosphingosinicella indica</name>
    <dbReference type="NCBI Taxonomy" id="941907"/>
    <lineage>
        <taxon>Bacteria</taxon>
        <taxon>Pseudomonadati</taxon>
        <taxon>Pseudomonadota</taxon>
        <taxon>Alphaproteobacteria</taxon>
        <taxon>Sphingomonadales</taxon>
        <taxon>Sphingomonadaceae</taxon>
        <taxon>Allosphingosinicella</taxon>
    </lineage>
</organism>
<accession>A0A1X7GRY4</accession>
<name>A0A1X7GRY4_9SPHN</name>
<sequence length="126" mass="13681">MRVVTVLPGVTVQAVRLMRFTDLTDLIDWRFAGVLALAILTMAGREGGFSAIWTAPPPITAPPHVQAQSFARAIFTDIDAPCLLFPPAPDCPAQRRFHFGLICGQDAEVRQSSKPVNHIPPSESGF</sequence>
<evidence type="ECO:0000313" key="1">
    <source>
        <dbReference type="EMBL" id="SMF73687.1"/>
    </source>
</evidence>
<dbReference type="STRING" id="941907.SAMN06295910_2165"/>